<reference evidence="5" key="1">
    <citation type="submission" date="2017-09" db="EMBL/GenBank/DDBJ databases">
        <title>Depth-based differentiation of microbial function through sediment-hosted aquifers and enrichment of novel symbionts in the deep terrestrial subsurface.</title>
        <authorList>
            <person name="Probst A.J."/>
            <person name="Ladd B."/>
            <person name="Jarett J.K."/>
            <person name="Geller-Mcgrath D.E."/>
            <person name="Sieber C.M.K."/>
            <person name="Emerson J.B."/>
            <person name="Anantharaman K."/>
            <person name="Thomas B.C."/>
            <person name="Malmstrom R."/>
            <person name="Stieglmeier M."/>
            <person name="Klingl A."/>
            <person name="Woyke T."/>
            <person name="Ryan C.M."/>
            <person name="Banfield J.F."/>
        </authorList>
    </citation>
    <scope>NUCLEOTIDE SEQUENCE [LARGE SCALE GENOMIC DNA]</scope>
</reference>
<evidence type="ECO:0000256" key="3">
    <source>
        <dbReference type="RuleBase" id="RU000363"/>
    </source>
</evidence>
<dbReference type="InterPro" id="IPR036291">
    <property type="entry name" value="NAD(P)-bd_dom_sf"/>
</dbReference>
<dbReference type="InterPro" id="IPR002347">
    <property type="entry name" value="SDR_fam"/>
</dbReference>
<dbReference type="PANTHER" id="PTHR44196">
    <property type="entry name" value="DEHYDROGENASE/REDUCTASE SDR FAMILY MEMBER 7B"/>
    <property type="match status" value="1"/>
</dbReference>
<dbReference type="Pfam" id="PF00106">
    <property type="entry name" value="adh_short"/>
    <property type="match status" value="1"/>
</dbReference>
<evidence type="ECO:0000313" key="5">
    <source>
        <dbReference type="Proteomes" id="UP000229916"/>
    </source>
</evidence>
<dbReference type="InterPro" id="IPR020904">
    <property type="entry name" value="Sc_DH/Rdtase_CS"/>
</dbReference>
<protein>
    <recommendedName>
        <fullName evidence="6">Short-chain dehydrogenase</fullName>
    </recommendedName>
</protein>
<evidence type="ECO:0000313" key="4">
    <source>
        <dbReference type="EMBL" id="PIU68836.1"/>
    </source>
</evidence>
<evidence type="ECO:0000256" key="2">
    <source>
        <dbReference type="ARBA" id="ARBA00023002"/>
    </source>
</evidence>
<comment type="caution">
    <text evidence="4">The sequence shown here is derived from an EMBL/GenBank/DDBJ whole genome shotgun (WGS) entry which is preliminary data.</text>
</comment>
<dbReference type="PRINTS" id="PR00080">
    <property type="entry name" value="SDRFAMILY"/>
</dbReference>
<keyword evidence="2" id="KW-0560">Oxidoreductase</keyword>
<dbReference type="GO" id="GO:0016616">
    <property type="term" value="F:oxidoreductase activity, acting on the CH-OH group of donors, NAD or NADP as acceptor"/>
    <property type="evidence" value="ECO:0007669"/>
    <property type="project" value="UniProtKB-ARBA"/>
</dbReference>
<dbReference type="Gene3D" id="3.40.50.720">
    <property type="entry name" value="NAD(P)-binding Rossmann-like Domain"/>
    <property type="match status" value="1"/>
</dbReference>
<dbReference type="FunFam" id="3.40.50.720:FF:000047">
    <property type="entry name" value="NADP-dependent L-serine/L-allo-threonine dehydrogenase"/>
    <property type="match status" value="1"/>
</dbReference>
<gene>
    <name evidence="4" type="ORF">COS81_02450</name>
</gene>
<dbReference type="PROSITE" id="PS00061">
    <property type="entry name" value="ADH_SHORT"/>
    <property type="match status" value="1"/>
</dbReference>
<dbReference type="SUPFAM" id="SSF51735">
    <property type="entry name" value="NAD(P)-binding Rossmann-fold domains"/>
    <property type="match status" value="1"/>
</dbReference>
<sequence>MLKEKRVVITGASEGLGKSLALRLAKEGAKIALLARDHKKLQAVACKVGDLGGESLIVPVDIRSKQAVSSAFQKIKENFGSIDTLVNNAGVWLEGKTEDASEEKIRAVFETNVLGHIYCIQMVLPTMKKRKSGHIFNVISNAGFEPSADWGIYTASKYAMRGLTDSLRQELQGTGIKVTGFYPAGMNTKLFVNAGYNYKDNQPWMMDKNEVVEIITFILCAPKDIIFDRLSVRKFIS</sequence>
<name>A0A2M7AN78_UNCKA</name>
<accession>A0A2M7AN78</accession>
<dbReference type="AlphaFoldDB" id="A0A2M7AN78"/>
<dbReference type="EMBL" id="PEWD01000051">
    <property type="protein sequence ID" value="PIU68836.1"/>
    <property type="molecule type" value="Genomic_DNA"/>
</dbReference>
<dbReference type="Proteomes" id="UP000229916">
    <property type="component" value="Unassembled WGS sequence"/>
</dbReference>
<organism evidence="4 5">
    <name type="scientific">candidate division WWE3 bacterium CG06_land_8_20_14_3_00_42_16</name>
    <dbReference type="NCBI Taxonomy" id="1975083"/>
    <lineage>
        <taxon>Bacteria</taxon>
        <taxon>Katanobacteria</taxon>
    </lineage>
</organism>
<evidence type="ECO:0008006" key="6">
    <source>
        <dbReference type="Google" id="ProtNLM"/>
    </source>
</evidence>
<comment type="similarity">
    <text evidence="1 3">Belongs to the short-chain dehydrogenases/reductases (SDR) family.</text>
</comment>
<dbReference type="PANTHER" id="PTHR44196:SF1">
    <property type="entry name" value="DEHYDROGENASE_REDUCTASE SDR FAMILY MEMBER 7B"/>
    <property type="match status" value="1"/>
</dbReference>
<proteinExistence type="inferred from homology"/>
<evidence type="ECO:0000256" key="1">
    <source>
        <dbReference type="ARBA" id="ARBA00006484"/>
    </source>
</evidence>
<dbReference type="GO" id="GO:0016020">
    <property type="term" value="C:membrane"/>
    <property type="evidence" value="ECO:0007669"/>
    <property type="project" value="TreeGrafter"/>
</dbReference>
<dbReference type="CDD" id="cd05233">
    <property type="entry name" value="SDR_c"/>
    <property type="match status" value="1"/>
</dbReference>
<dbReference type="PRINTS" id="PR00081">
    <property type="entry name" value="GDHRDH"/>
</dbReference>